<evidence type="ECO:0000313" key="2">
    <source>
        <dbReference type="EMBL" id="CTQ79476.1"/>
    </source>
</evidence>
<feature type="domain" description="TniQ" evidence="1">
    <location>
        <begin position="7"/>
        <end position="118"/>
    </location>
</feature>
<dbReference type="InterPro" id="IPR009492">
    <property type="entry name" value="TniQ"/>
</dbReference>
<name>A0A0M6ZPJ2_9HYPH</name>
<dbReference type="OrthoDB" id="6917259at2"/>
<proteinExistence type="predicted"/>
<dbReference type="GeneID" id="97673438"/>
<dbReference type="STRING" id="311410.LA5095_06233"/>
<evidence type="ECO:0000259" key="1">
    <source>
        <dbReference type="Pfam" id="PF06527"/>
    </source>
</evidence>
<accession>A0A0M6ZPJ2</accession>
<dbReference type="RefSeq" id="WP_055391861.1">
    <property type="nucleotide sequence ID" value="NZ_CXWA01000019.1"/>
</dbReference>
<sequence length="596" mass="66607">MTTIMMPSDQESLDGYLRRLAESEFWADVHDFLNSHGLQYGRQIVENSDTAEQVLGLQAGTLVPITPSLAPENPRLKWRFERHHNAPVCPTCISMGKPHHQSWRHTLVTCCVEHETRLVDTCPMCLERFRPGRGGYQSCACGFQFDRLECEPATKEEISIAALISEQKHPTRSLLPPKLKSETPPNIGEFLFFLASAHLDTKTGKHGKAGLPRTVAESRAFLRGAMAVLCDWPNAFRIEVSRRLANDEHASSSAPARLGRWYQRLMEFNGDEYSDFRTELTHVVKNEFDGVYSGNIEAGTQDRSWISAAQAAWDIGIRAERIVDAISKGMVPGTQHHSGIGHRHTVIHQTTLEEIKRNRQRFIDKKSLREDLGISRKQCEFLISNGFLKPSQSEVLPPLVDGVFDRSVAGDLVAKIAKAATIVDCQTIAFKDLNLRFTTDTSGLKMVFDEIANLRLKPKSGTTNGKLADFHFARTEVDAVLTEARHGTGWTMQEVAQFTGWKGQCISEWCRQGLLKHEAFDHAGGVGRVIEPEALARFQMEYVPLSELAKQLGTSSRSLLKRFNDRGIQTVGSFQDGPAVRGHLVPISVVWDGVKL</sequence>
<protein>
    <recommendedName>
        <fullName evidence="1">TniQ domain-containing protein</fullName>
    </recommendedName>
</protein>
<evidence type="ECO:0000313" key="3">
    <source>
        <dbReference type="Proteomes" id="UP000049983"/>
    </source>
</evidence>
<gene>
    <name evidence="2" type="ORF">LA5096_06214</name>
</gene>
<dbReference type="AlphaFoldDB" id="A0A0M6ZPJ2"/>
<organism evidence="2 3">
    <name type="scientific">Roseibium album</name>
    <dbReference type="NCBI Taxonomy" id="311410"/>
    <lineage>
        <taxon>Bacteria</taxon>
        <taxon>Pseudomonadati</taxon>
        <taxon>Pseudomonadota</taxon>
        <taxon>Alphaproteobacteria</taxon>
        <taxon>Hyphomicrobiales</taxon>
        <taxon>Stappiaceae</taxon>
        <taxon>Roseibium</taxon>
    </lineage>
</organism>
<dbReference type="Proteomes" id="UP000049983">
    <property type="component" value="Unassembled WGS sequence"/>
</dbReference>
<reference evidence="3" key="1">
    <citation type="submission" date="2015-07" db="EMBL/GenBank/DDBJ databases">
        <authorList>
            <person name="Rodrigo-Torres Lidia"/>
            <person name="Arahal R.David."/>
        </authorList>
    </citation>
    <scope>NUCLEOTIDE SEQUENCE [LARGE SCALE GENOMIC DNA]</scope>
    <source>
        <strain evidence="3">CECT 5096</strain>
    </source>
</reference>
<keyword evidence="3" id="KW-1185">Reference proteome</keyword>
<dbReference type="Pfam" id="PF06527">
    <property type="entry name" value="TniQ"/>
    <property type="match status" value="1"/>
</dbReference>
<dbReference type="EMBL" id="CXWC01000019">
    <property type="protein sequence ID" value="CTQ79476.1"/>
    <property type="molecule type" value="Genomic_DNA"/>
</dbReference>